<dbReference type="Proteomes" id="UP000001744">
    <property type="component" value="Unassembled WGS sequence"/>
</dbReference>
<accession>B6JYR2</accession>
<dbReference type="STRING" id="402676.B6JYR2"/>
<dbReference type="VEuPathDB" id="FungiDB:SJAG_01728"/>
<proteinExistence type="predicted"/>
<protein>
    <submittedName>
        <fullName evidence="1">Transcriptional activator</fullName>
    </submittedName>
</protein>
<evidence type="ECO:0000313" key="3">
    <source>
        <dbReference type="Proteomes" id="UP000001744"/>
    </source>
</evidence>
<reference evidence="1 3" key="1">
    <citation type="journal article" date="2011" name="Science">
        <title>Comparative functional genomics of the fission yeasts.</title>
        <authorList>
            <person name="Rhind N."/>
            <person name="Chen Z."/>
            <person name="Yassour M."/>
            <person name="Thompson D.A."/>
            <person name="Haas B.J."/>
            <person name="Habib N."/>
            <person name="Wapinski I."/>
            <person name="Roy S."/>
            <person name="Lin M.F."/>
            <person name="Heiman D.I."/>
            <person name="Young S.K."/>
            <person name="Furuya K."/>
            <person name="Guo Y."/>
            <person name="Pidoux A."/>
            <person name="Chen H.M."/>
            <person name="Robbertse B."/>
            <person name="Goldberg J.M."/>
            <person name="Aoki K."/>
            <person name="Bayne E.H."/>
            <person name="Berlin A.M."/>
            <person name="Desjardins C.A."/>
            <person name="Dobbs E."/>
            <person name="Dukaj L."/>
            <person name="Fan L."/>
            <person name="FitzGerald M.G."/>
            <person name="French C."/>
            <person name="Gujja S."/>
            <person name="Hansen K."/>
            <person name="Keifenheim D."/>
            <person name="Levin J.Z."/>
            <person name="Mosher R.A."/>
            <person name="Mueller C.A."/>
            <person name="Pfiffner J."/>
            <person name="Priest M."/>
            <person name="Russ C."/>
            <person name="Smialowska A."/>
            <person name="Swoboda P."/>
            <person name="Sykes S.M."/>
            <person name="Vaughn M."/>
            <person name="Vengrova S."/>
            <person name="Yoder R."/>
            <person name="Zeng Q."/>
            <person name="Allshire R."/>
            <person name="Baulcombe D."/>
            <person name="Birren B.W."/>
            <person name="Brown W."/>
            <person name="Ekwall K."/>
            <person name="Kellis M."/>
            <person name="Leatherwood J."/>
            <person name="Levin H."/>
            <person name="Margalit H."/>
            <person name="Martienssen R."/>
            <person name="Nieduszynski C.A."/>
            <person name="Spatafora J.W."/>
            <person name="Friedman N."/>
            <person name="Dalgaard J.Z."/>
            <person name="Baumann P."/>
            <person name="Niki H."/>
            <person name="Regev A."/>
            <person name="Nusbaum C."/>
        </authorList>
    </citation>
    <scope>NUCLEOTIDE SEQUENCE [LARGE SCALE GENOMIC DNA]</scope>
    <source>
        <strain evidence="3">yFS275 / FY16936</strain>
    </source>
</reference>
<dbReference type="RefSeq" id="XP_002172973.1">
    <property type="nucleotide sequence ID" value="XM_002172937.2"/>
</dbReference>
<dbReference type="EMBL" id="KE651168">
    <property type="protein sequence ID" value="EEB06680.1"/>
    <property type="molecule type" value="Genomic_DNA"/>
</dbReference>
<dbReference type="HOGENOM" id="CLU_1278287_0_0_1"/>
<evidence type="ECO:0000313" key="1">
    <source>
        <dbReference type="EMBL" id="EEB06680.1"/>
    </source>
</evidence>
<dbReference type="JaponicusDB" id="SJAG_01728">
    <property type="gene designation" value="rep2"/>
</dbReference>
<sequence>MSACPFTEPSLTATANGEAVIQPGSLFQSSKRSCTESSDTLKPSNETLDGAKSITAASFVVGRLGLAKIVYEELDVGNNRLRKRDDGLMTKVLSQTEKQTQRERRPTDARDAIRGVLRKRSMRKLPIRPSSVSPAVSLHSPVCSNSSSSVGSISRETASPLTLPPIDITHSFLDTTDQSYGPTLATEDQMSEINKNTSPLKISDFFMDDASFNAWF</sequence>
<gene>
    <name evidence="2" type="primary">rep2</name>
    <name evidence="1" type="ORF">SJAG_01728</name>
</gene>
<name>B6JYR2_SCHJY</name>
<keyword evidence="3" id="KW-1185">Reference proteome</keyword>
<dbReference type="AlphaFoldDB" id="B6JYR2"/>
<dbReference type="GeneID" id="7049892"/>
<evidence type="ECO:0000313" key="2">
    <source>
        <dbReference type="JaponicusDB" id="SJAG_01728"/>
    </source>
</evidence>
<organism evidence="1 3">
    <name type="scientific">Schizosaccharomyces japonicus (strain yFS275 / FY16936)</name>
    <name type="common">Fission yeast</name>
    <dbReference type="NCBI Taxonomy" id="402676"/>
    <lineage>
        <taxon>Eukaryota</taxon>
        <taxon>Fungi</taxon>
        <taxon>Dikarya</taxon>
        <taxon>Ascomycota</taxon>
        <taxon>Taphrinomycotina</taxon>
        <taxon>Schizosaccharomycetes</taxon>
        <taxon>Schizosaccharomycetales</taxon>
        <taxon>Schizosaccharomycetaceae</taxon>
        <taxon>Schizosaccharomyces</taxon>
    </lineage>
</organism>